<keyword evidence="2" id="KW-1185">Reference proteome</keyword>
<dbReference type="AlphaFoldDB" id="A0A9P9X785"/>
<name>A0A9P9X785_9PEZI</name>
<evidence type="ECO:0000313" key="2">
    <source>
        <dbReference type="Proteomes" id="UP001056436"/>
    </source>
</evidence>
<dbReference type="OrthoDB" id="10413720at2759"/>
<evidence type="ECO:0000313" key="1">
    <source>
        <dbReference type="EMBL" id="KAI3539802.1"/>
    </source>
</evidence>
<protein>
    <submittedName>
        <fullName evidence="1">Uncharacterized protein</fullName>
    </submittedName>
</protein>
<reference evidence="1" key="1">
    <citation type="submission" date="2019-01" db="EMBL/GenBank/DDBJ databases">
        <title>Colletotrichum abscissum LGMF1257.</title>
        <authorList>
            <person name="Baroncelli R."/>
        </authorList>
    </citation>
    <scope>NUCLEOTIDE SEQUENCE</scope>
    <source>
        <strain evidence="1">Ca142</strain>
    </source>
</reference>
<proteinExistence type="predicted"/>
<gene>
    <name evidence="1" type="ORF">CABS02_11258</name>
</gene>
<sequence>MAAAHSWLEPWLDVLQAWEGNFWVGMEGCPGAHGTATVDDGPSAVGRAVRPLGDRRDPTFNLFTRARVPYPAPRQPGYCLSQLRLLFLPSSSSKPWTWEKKRSMLLPMPRARGRYATHGAKTFDLRSPMFLFGP</sequence>
<comment type="caution">
    <text evidence="1">The sequence shown here is derived from an EMBL/GenBank/DDBJ whole genome shotgun (WGS) entry which is preliminary data.</text>
</comment>
<accession>A0A9P9X785</accession>
<dbReference type="EMBL" id="SDAQ01000095">
    <property type="protein sequence ID" value="KAI3539802.1"/>
    <property type="molecule type" value="Genomic_DNA"/>
</dbReference>
<organism evidence="1 2">
    <name type="scientific">Colletotrichum abscissum</name>
    <dbReference type="NCBI Taxonomy" id="1671311"/>
    <lineage>
        <taxon>Eukaryota</taxon>
        <taxon>Fungi</taxon>
        <taxon>Dikarya</taxon>
        <taxon>Ascomycota</taxon>
        <taxon>Pezizomycotina</taxon>
        <taxon>Sordariomycetes</taxon>
        <taxon>Hypocreomycetidae</taxon>
        <taxon>Glomerellales</taxon>
        <taxon>Glomerellaceae</taxon>
        <taxon>Colletotrichum</taxon>
        <taxon>Colletotrichum acutatum species complex</taxon>
    </lineage>
</organism>
<dbReference type="Proteomes" id="UP001056436">
    <property type="component" value="Unassembled WGS sequence"/>
</dbReference>